<dbReference type="InterPro" id="IPR050695">
    <property type="entry name" value="N-acetylmuramoyl_amidase_3"/>
</dbReference>
<dbReference type="PANTHER" id="PTHR30404:SF0">
    <property type="entry name" value="N-ACETYLMURAMOYL-L-ALANINE AMIDASE AMIC"/>
    <property type="match status" value="1"/>
</dbReference>
<dbReference type="Pfam" id="PF01520">
    <property type="entry name" value="Amidase_3"/>
    <property type="match status" value="1"/>
</dbReference>
<evidence type="ECO:0000259" key="3">
    <source>
        <dbReference type="SMART" id="SM00646"/>
    </source>
</evidence>
<dbReference type="AlphaFoldDB" id="A0A381P0A1"/>
<dbReference type="SMART" id="SM00646">
    <property type="entry name" value="Ami_3"/>
    <property type="match status" value="1"/>
</dbReference>
<dbReference type="GO" id="GO:0008745">
    <property type="term" value="F:N-acetylmuramoyl-L-alanine amidase activity"/>
    <property type="evidence" value="ECO:0007669"/>
    <property type="project" value="InterPro"/>
</dbReference>
<sequence>MPYRPHVLKTPRPTRLLLEVVAIVLAVVTSGVGAATALAGAVLGPDEVILPILDKLPDGTIVSSTCGNPIVYDDGRPFSPVDVVLDPGHGGPESGSVGANGLTERDLNLMVAFHTQLALEDLGYTVALTRRRDTHMPIRQRVAIANALTPLAFVSIHHNGGATRRSDTPGTETFHQVDDPESTRLAGILFEEIQSAFSPYWVPWVRTVHQGVSTRLREPRAETYGILRMTPDLTSVITEGLYLSNPPEAQLLALPQIQELEGRAIAAGIHRFVTTQDPGSGFRPEFFDPHTTGTGTARGCVDSEITPPAGISTGFTAEEHEDLMATARRLGKSTDSLLRLGVHTLEFLSELPGTAAITPLAAADRPDAYGPVAETVAWNQAEQAVLVRMADAYGITRTQVQKLGAILMVFLAGLEDQPVTQDDPATTQDDATAVPDDAAVVPDDEAD</sequence>
<feature type="compositionally biased region" description="Low complexity" evidence="2">
    <location>
        <begin position="420"/>
        <end position="441"/>
    </location>
</feature>
<dbReference type="GO" id="GO:0030288">
    <property type="term" value="C:outer membrane-bounded periplasmic space"/>
    <property type="evidence" value="ECO:0007669"/>
    <property type="project" value="TreeGrafter"/>
</dbReference>
<proteinExistence type="predicted"/>
<dbReference type="InterPro" id="IPR002508">
    <property type="entry name" value="MurNAc-LAA_cat"/>
</dbReference>
<dbReference type="PANTHER" id="PTHR30404">
    <property type="entry name" value="N-ACETYLMURAMOYL-L-ALANINE AMIDASE"/>
    <property type="match status" value="1"/>
</dbReference>
<feature type="domain" description="MurNAc-LAA" evidence="3">
    <location>
        <begin position="142"/>
        <end position="270"/>
    </location>
</feature>
<reference evidence="4" key="1">
    <citation type="submission" date="2018-05" db="EMBL/GenBank/DDBJ databases">
        <authorList>
            <person name="Lanie J.A."/>
            <person name="Ng W.-L."/>
            <person name="Kazmierczak K.M."/>
            <person name="Andrzejewski T.M."/>
            <person name="Davidsen T.M."/>
            <person name="Wayne K.J."/>
            <person name="Tettelin H."/>
            <person name="Glass J.I."/>
            <person name="Rusch D."/>
            <person name="Podicherti R."/>
            <person name="Tsui H.-C.T."/>
            <person name="Winkler M.E."/>
        </authorList>
    </citation>
    <scope>NUCLEOTIDE SEQUENCE</scope>
</reference>
<feature type="region of interest" description="Disordered" evidence="2">
    <location>
        <begin position="420"/>
        <end position="447"/>
    </location>
</feature>
<gene>
    <name evidence="4" type="ORF">METZ01_LOCUS12778</name>
</gene>
<protein>
    <recommendedName>
        <fullName evidence="3">MurNAc-LAA domain-containing protein</fullName>
    </recommendedName>
</protein>
<organism evidence="4">
    <name type="scientific">marine metagenome</name>
    <dbReference type="NCBI Taxonomy" id="408172"/>
    <lineage>
        <taxon>unclassified sequences</taxon>
        <taxon>metagenomes</taxon>
        <taxon>ecological metagenomes</taxon>
    </lineage>
</organism>
<dbReference type="EMBL" id="UINC01000709">
    <property type="protein sequence ID" value="SUZ59924.1"/>
    <property type="molecule type" value="Genomic_DNA"/>
</dbReference>
<evidence type="ECO:0000313" key="4">
    <source>
        <dbReference type="EMBL" id="SUZ59924.1"/>
    </source>
</evidence>
<dbReference type="SUPFAM" id="SSF53187">
    <property type="entry name" value="Zn-dependent exopeptidases"/>
    <property type="match status" value="1"/>
</dbReference>
<accession>A0A381P0A1</accession>
<evidence type="ECO:0000256" key="2">
    <source>
        <dbReference type="SAM" id="MobiDB-lite"/>
    </source>
</evidence>
<dbReference type="CDD" id="cd02696">
    <property type="entry name" value="MurNAc-LAA"/>
    <property type="match status" value="1"/>
</dbReference>
<keyword evidence="1" id="KW-0378">Hydrolase</keyword>
<dbReference type="Gene3D" id="3.40.630.40">
    <property type="entry name" value="Zn-dependent exopeptidases"/>
    <property type="match status" value="1"/>
</dbReference>
<name>A0A381P0A1_9ZZZZ</name>
<evidence type="ECO:0000256" key="1">
    <source>
        <dbReference type="ARBA" id="ARBA00022801"/>
    </source>
</evidence>
<dbReference type="GO" id="GO:0009253">
    <property type="term" value="P:peptidoglycan catabolic process"/>
    <property type="evidence" value="ECO:0007669"/>
    <property type="project" value="InterPro"/>
</dbReference>